<evidence type="ECO:0000256" key="2">
    <source>
        <dbReference type="ARBA" id="ARBA00022963"/>
    </source>
</evidence>
<dbReference type="GO" id="GO:0016042">
    <property type="term" value="P:lipid catabolic process"/>
    <property type="evidence" value="ECO:0007669"/>
    <property type="project" value="UniProtKB-UniRule"/>
</dbReference>
<dbReference type="SUPFAM" id="SSF52151">
    <property type="entry name" value="FabD/lysophospholipase-like"/>
    <property type="match status" value="1"/>
</dbReference>
<dbReference type="Gene3D" id="3.40.1090.10">
    <property type="entry name" value="Cytosolic phospholipase A2 catalytic domain"/>
    <property type="match status" value="2"/>
</dbReference>
<dbReference type="PROSITE" id="PS51635">
    <property type="entry name" value="PNPLA"/>
    <property type="match status" value="1"/>
</dbReference>
<comment type="caution">
    <text evidence="4">Lacks conserved residue(s) required for the propagation of feature annotation.</text>
</comment>
<feature type="active site" description="Nucleophile" evidence="4">
    <location>
        <position position="40"/>
    </location>
</feature>
<organism evidence="6 7">
    <name type="scientific">Thermotomaculum hydrothermale</name>
    <dbReference type="NCBI Taxonomy" id="981385"/>
    <lineage>
        <taxon>Bacteria</taxon>
        <taxon>Pseudomonadati</taxon>
        <taxon>Acidobacteriota</taxon>
        <taxon>Holophagae</taxon>
        <taxon>Thermotomaculales</taxon>
        <taxon>Thermotomaculaceae</taxon>
        <taxon>Thermotomaculum</taxon>
    </lineage>
</organism>
<keyword evidence="2 4" id="KW-0442">Lipid degradation</keyword>
<dbReference type="PANTHER" id="PTHR14226:SF76">
    <property type="entry name" value="NTE FAMILY PROTEIN RSSA"/>
    <property type="match status" value="1"/>
</dbReference>
<keyword evidence="3 4" id="KW-0443">Lipid metabolism</keyword>
<dbReference type="GO" id="GO:0016787">
    <property type="term" value="F:hydrolase activity"/>
    <property type="evidence" value="ECO:0007669"/>
    <property type="project" value="UniProtKB-UniRule"/>
</dbReference>
<keyword evidence="1 4" id="KW-0378">Hydrolase</keyword>
<feature type="short sequence motif" description="GXSXG" evidence="4">
    <location>
        <begin position="38"/>
        <end position="42"/>
    </location>
</feature>
<feature type="active site" description="Proton acceptor" evidence="4">
    <location>
        <position position="185"/>
    </location>
</feature>
<reference evidence="6 7" key="1">
    <citation type="journal article" date="2012" name="Extremophiles">
        <title>Thermotomaculum hydrothermale gen. nov., sp. nov., a novel heterotrophic thermophile within the phylum Acidobacteria from a deep-sea hydrothermal vent chimney in the Southern Okinawa Trough.</title>
        <authorList>
            <person name="Izumi H."/>
            <person name="Nunoura T."/>
            <person name="Miyazaki M."/>
            <person name="Mino S."/>
            <person name="Toki T."/>
            <person name="Takai K."/>
            <person name="Sako Y."/>
            <person name="Sawabe T."/>
            <person name="Nakagawa S."/>
        </authorList>
    </citation>
    <scope>NUCLEOTIDE SEQUENCE [LARGE SCALE GENOMIC DNA]</scope>
    <source>
        <strain evidence="6 7">AC55</strain>
    </source>
</reference>
<dbReference type="Proteomes" id="UP000595564">
    <property type="component" value="Chromosome"/>
</dbReference>
<protein>
    <submittedName>
        <fullName evidence="6">NTE family protein</fullName>
    </submittedName>
</protein>
<dbReference type="RefSeq" id="WP_201327263.1">
    <property type="nucleotide sequence ID" value="NZ_AP017470.1"/>
</dbReference>
<dbReference type="PANTHER" id="PTHR14226">
    <property type="entry name" value="NEUROPATHY TARGET ESTERASE/SWISS CHEESE D.MELANOGASTER"/>
    <property type="match status" value="1"/>
</dbReference>
<evidence type="ECO:0000256" key="3">
    <source>
        <dbReference type="ARBA" id="ARBA00023098"/>
    </source>
</evidence>
<keyword evidence="7" id="KW-1185">Reference proteome</keyword>
<accession>A0A7R6PNQ1</accession>
<evidence type="ECO:0000313" key="6">
    <source>
        <dbReference type="EMBL" id="BBB32963.1"/>
    </source>
</evidence>
<dbReference type="InterPro" id="IPR002641">
    <property type="entry name" value="PNPLA_dom"/>
</dbReference>
<gene>
    <name evidence="6" type="ORF">TTHT_1453</name>
</gene>
<sequence>MKSKLGISLGGGAARGYAHLGVLKVLEENGIKPSFITGTSMGAVLGGLYAYFGNIEETINHLVEFLKTTDTINQKIYKVIIESEKEPVNFVENIMQFVRKGIIYGKALTSKSMVPEEVFNKVFDNLIPDVNIEDLKIPFGVIVTEITEGEELMVTKGNLKKALKASSAIPGVYPPLIDGDKIYIDGGWTNKNPVRPCYQLGASEVIAVCVARELEDTSDFQIGMDLIIRSNAVSMHRLGQLQKEEASLVLYPKVEHIHWADFARYEEGIASGIECAKNELKEIKKIYGRSKWTGLIKSKKKYIREISL</sequence>
<name>A0A7R6PNQ1_9BACT</name>
<dbReference type="AlphaFoldDB" id="A0A7R6PNQ1"/>
<feature type="domain" description="PNPLA" evidence="5">
    <location>
        <begin position="7"/>
        <end position="198"/>
    </location>
</feature>
<dbReference type="EMBL" id="AP017470">
    <property type="protein sequence ID" value="BBB32963.1"/>
    <property type="molecule type" value="Genomic_DNA"/>
</dbReference>
<dbReference type="Pfam" id="PF01734">
    <property type="entry name" value="Patatin"/>
    <property type="match status" value="1"/>
</dbReference>
<evidence type="ECO:0000256" key="4">
    <source>
        <dbReference type="PROSITE-ProRule" id="PRU01161"/>
    </source>
</evidence>
<evidence type="ECO:0000259" key="5">
    <source>
        <dbReference type="PROSITE" id="PS51635"/>
    </source>
</evidence>
<dbReference type="KEGG" id="thyd:TTHT_1453"/>
<evidence type="ECO:0000256" key="1">
    <source>
        <dbReference type="ARBA" id="ARBA00022801"/>
    </source>
</evidence>
<feature type="short sequence motif" description="DGA/G" evidence="4">
    <location>
        <begin position="185"/>
        <end position="187"/>
    </location>
</feature>
<proteinExistence type="predicted"/>
<dbReference type="InterPro" id="IPR016035">
    <property type="entry name" value="Acyl_Trfase/lysoPLipase"/>
</dbReference>
<evidence type="ECO:0000313" key="7">
    <source>
        <dbReference type="Proteomes" id="UP000595564"/>
    </source>
</evidence>
<dbReference type="InterPro" id="IPR050301">
    <property type="entry name" value="NTE"/>
</dbReference>